<keyword evidence="1" id="KW-0479">Metal-binding</keyword>
<feature type="binding site" evidence="1">
    <location>
        <position position="345"/>
    </location>
    <ligand>
        <name>Zn(2+)</name>
        <dbReference type="ChEBI" id="CHEBI:29105"/>
    </ligand>
</feature>
<dbReference type="OrthoDB" id="1882482at2"/>
<dbReference type="SUPFAM" id="SSF158745">
    <property type="entry name" value="LanC-like"/>
    <property type="match status" value="1"/>
</dbReference>
<dbReference type="Proteomes" id="UP000198662">
    <property type="component" value="Unassembled WGS sequence"/>
</dbReference>
<dbReference type="GO" id="GO:0031179">
    <property type="term" value="P:peptide modification"/>
    <property type="evidence" value="ECO:0007669"/>
    <property type="project" value="InterPro"/>
</dbReference>
<evidence type="ECO:0000313" key="3">
    <source>
        <dbReference type="Proteomes" id="UP000198662"/>
    </source>
</evidence>
<dbReference type="PRINTS" id="PR01955">
    <property type="entry name" value="LANCFRANKIA"/>
</dbReference>
<feature type="binding site" evidence="1">
    <location>
        <position position="344"/>
    </location>
    <ligand>
        <name>Zn(2+)</name>
        <dbReference type="ChEBI" id="CHEBI:29105"/>
    </ligand>
</feature>
<evidence type="ECO:0000313" key="2">
    <source>
        <dbReference type="EMBL" id="SDK94924.1"/>
    </source>
</evidence>
<keyword evidence="1" id="KW-0862">Zinc</keyword>
<dbReference type="SMART" id="SM01260">
    <property type="entry name" value="LANC_like"/>
    <property type="match status" value="1"/>
</dbReference>
<dbReference type="RefSeq" id="WP_091047514.1">
    <property type="nucleotide sequence ID" value="NZ_FNGF01000002.1"/>
</dbReference>
<dbReference type="STRING" id="380244.SAMN05216298_2176"/>
<dbReference type="GO" id="GO:0046872">
    <property type="term" value="F:metal ion binding"/>
    <property type="evidence" value="ECO:0007669"/>
    <property type="project" value="UniProtKB-KW"/>
</dbReference>
<keyword evidence="3" id="KW-1185">Reference proteome</keyword>
<dbReference type="InterPro" id="IPR033889">
    <property type="entry name" value="LanC"/>
</dbReference>
<dbReference type="CDD" id="cd04793">
    <property type="entry name" value="LanC"/>
    <property type="match status" value="1"/>
</dbReference>
<accession>A0A1G9G2M7</accession>
<dbReference type="Gene3D" id="1.50.10.20">
    <property type="match status" value="1"/>
</dbReference>
<feature type="binding site" evidence="1">
    <location>
        <position position="295"/>
    </location>
    <ligand>
        <name>Zn(2+)</name>
        <dbReference type="ChEBI" id="CHEBI:29105"/>
    </ligand>
</feature>
<dbReference type="PRINTS" id="PR01950">
    <property type="entry name" value="LANCSUPER"/>
</dbReference>
<reference evidence="3" key="1">
    <citation type="submission" date="2016-10" db="EMBL/GenBank/DDBJ databases">
        <authorList>
            <person name="Varghese N."/>
            <person name="Submissions S."/>
        </authorList>
    </citation>
    <scope>NUCLEOTIDE SEQUENCE [LARGE SCALE GENOMIC DNA]</scope>
    <source>
        <strain evidence="3">CGMCC 4.3147</strain>
    </source>
</reference>
<evidence type="ECO:0000256" key="1">
    <source>
        <dbReference type="PIRSR" id="PIRSR607822-1"/>
    </source>
</evidence>
<proteinExistence type="predicted"/>
<gene>
    <name evidence="2" type="ORF">SAMN05216298_2176</name>
</gene>
<dbReference type="AlphaFoldDB" id="A0A1G9G2M7"/>
<name>A0A1G9G2M7_9ACTN</name>
<dbReference type="InterPro" id="IPR007822">
    <property type="entry name" value="LANC-like"/>
</dbReference>
<protein>
    <submittedName>
        <fullName evidence="2">Lanthionine synthetase C-like protein</fullName>
    </submittedName>
</protein>
<dbReference type="EMBL" id="FNGF01000002">
    <property type="protein sequence ID" value="SDK94924.1"/>
    <property type="molecule type" value="Genomic_DNA"/>
</dbReference>
<sequence length="437" mass="46326">MTAPEAALDRCVAQTAERLADPGAVAAATVHDSPWIELGDDGRRPRWQPVSLSSGAPGIALLFAELAHHDDGYRRIAHAHLTAAVAHAGRTGDAGLQTGLAGLAFAARAAARSPADYATLLEKLDRRIIATAATLLPARRHVDGAFRGASFREYDAVSGLAGIGRYLLGRPEHRGFTADVLARLVAFTEPRRVDGAELPGWWVGHGPTPGMPDAGGHVNFGLAHGAAGPLALLAIAWSEGVRVPGHEEAIGRLADWFVEQRDRDFGGPDWPAALSLAEYTRGLRPDRHRIPPTWCYGAPGIAHAILLAGVALDEPAWRETARTVLRDVVERLRRSPGLPESMLCHGWSGLLQTFRRADAHLADPLIREGADEAAAQALAAFDPERHPFGFRARKMGDSTGLDMPGLLEGAAGTALALHAHARDGAPASGWDAALLLA</sequence>
<dbReference type="Pfam" id="PF05147">
    <property type="entry name" value="LANC_like"/>
    <property type="match status" value="1"/>
</dbReference>
<organism evidence="2 3">
    <name type="scientific">Glycomyces sambucus</name>
    <dbReference type="NCBI Taxonomy" id="380244"/>
    <lineage>
        <taxon>Bacteria</taxon>
        <taxon>Bacillati</taxon>
        <taxon>Actinomycetota</taxon>
        <taxon>Actinomycetes</taxon>
        <taxon>Glycomycetales</taxon>
        <taxon>Glycomycetaceae</taxon>
        <taxon>Glycomyces</taxon>
    </lineage>
</organism>